<proteinExistence type="evidence at transcript level"/>
<accession>A0A023G3U5</accession>
<sequence length="94" mass="10672">MEAHTKTCMVLLVILALILRAALVDCAGTYKSCRGPKRTFKHGRGVNFQTPCVRLECYNGKFIRMNCTNPPPKGSCMNRHRGSWPTCCKYFRLC</sequence>
<evidence type="ECO:0000313" key="2">
    <source>
        <dbReference type="EMBL" id="JAC28484.1"/>
    </source>
</evidence>
<keyword evidence="1" id="KW-0732">Signal</keyword>
<protein>
    <recommendedName>
        <fullName evidence="3">Single domain-containing protein</fullName>
    </recommendedName>
</protein>
<feature type="chain" id="PRO_5001520557" description="Single domain-containing protein" evidence="1">
    <location>
        <begin position="27"/>
        <end position="94"/>
    </location>
</feature>
<name>A0A023G3U5_AMBTT</name>
<dbReference type="AlphaFoldDB" id="A0A023G3U5"/>
<evidence type="ECO:0008006" key="3">
    <source>
        <dbReference type="Google" id="ProtNLM"/>
    </source>
</evidence>
<feature type="signal peptide" evidence="1">
    <location>
        <begin position="1"/>
        <end position="26"/>
    </location>
</feature>
<evidence type="ECO:0000256" key="1">
    <source>
        <dbReference type="SAM" id="SignalP"/>
    </source>
</evidence>
<organism evidence="2">
    <name type="scientific">Amblyomma triste</name>
    <name type="common">Neotropical tick</name>
    <dbReference type="NCBI Taxonomy" id="251400"/>
    <lineage>
        <taxon>Eukaryota</taxon>
        <taxon>Metazoa</taxon>
        <taxon>Ecdysozoa</taxon>
        <taxon>Arthropoda</taxon>
        <taxon>Chelicerata</taxon>
        <taxon>Arachnida</taxon>
        <taxon>Acari</taxon>
        <taxon>Parasitiformes</taxon>
        <taxon>Ixodida</taxon>
        <taxon>Ixodoidea</taxon>
        <taxon>Ixodidae</taxon>
        <taxon>Amblyomminae</taxon>
        <taxon>Amblyomma</taxon>
    </lineage>
</organism>
<reference evidence="2" key="1">
    <citation type="submission" date="2014-03" db="EMBL/GenBank/DDBJ databases">
        <title>The sialotranscriptome of Amblyomma triste, Amblyomma parvum and Amblyomma cajennense ticks, uncovered by 454-based RNA-seq.</title>
        <authorList>
            <person name="Garcia G.R."/>
            <person name="Gardinassi L.G."/>
            <person name="Ribeiro J.M."/>
            <person name="Anatriello E."/>
            <person name="Ferreira B.R."/>
            <person name="Moreira H.N."/>
            <person name="Mafra C."/>
            <person name="Olegario M.M."/>
            <person name="Szabo P.J."/>
            <person name="Miranda-Santos I.K."/>
            <person name="Maruyama S.R."/>
        </authorList>
    </citation>
    <scope>NUCLEOTIDE SEQUENCE</scope>
    <source>
        <strain evidence="2">Mato Grasso do Sul</strain>
        <tissue evidence="2">Salivary glands</tissue>
    </source>
</reference>
<dbReference type="EMBL" id="GBBM01006934">
    <property type="protein sequence ID" value="JAC28484.1"/>
    <property type="molecule type" value="mRNA"/>
</dbReference>